<dbReference type="Gene3D" id="2.60.120.330">
    <property type="entry name" value="B-lactam Antibiotic, Isopenicillin N Synthase, Chain"/>
    <property type="match status" value="1"/>
</dbReference>
<accession>I7ZU44</accession>
<dbReference type="Proteomes" id="UP000002812">
    <property type="component" value="Unassembled WGS sequence"/>
</dbReference>
<reference evidence="1 2" key="1">
    <citation type="journal article" date="2012" name="Eukaryot. Cell">
        <title>Draft genome sequence of Aspergillus oryzae strain 3.042.</title>
        <authorList>
            <person name="Zhao G."/>
            <person name="Yao Y."/>
            <person name="Qi W."/>
            <person name="Wang C."/>
            <person name="Hou L."/>
            <person name="Zeng B."/>
            <person name="Cao X."/>
        </authorList>
    </citation>
    <scope>NUCLEOTIDE SEQUENCE [LARGE SCALE GENOMIC DNA]</scope>
    <source>
        <strain evidence="1 2">3.042</strain>
    </source>
</reference>
<dbReference type="InterPro" id="IPR027443">
    <property type="entry name" value="IPNS-like_sf"/>
</dbReference>
<gene>
    <name evidence="1" type="ORF">Ao3042_08427</name>
</gene>
<evidence type="ECO:0000313" key="1">
    <source>
        <dbReference type="EMBL" id="EIT75457.1"/>
    </source>
</evidence>
<name>I7ZU44_ASPO3</name>
<protein>
    <recommendedName>
        <fullName evidence="3">Non-haem dioxygenase N-terminal domain-containing protein</fullName>
    </recommendedName>
</protein>
<evidence type="ECO:0000313" key="2">
    <source>
        <dbReference type="Proteomes" id="UP000002812"/>
    </source>
</evidence>
<dbReference type="HOGENOM" id="CLU_2003422_0_0_1"/>
<organism evidence="1 2">
    <name type="scientific">Aspergillus oryzae (strain 3.042)</name>
    <name type="common">Yellow koji mold</name>
    <dbReference type="NCBI Taxonomy" id="1160506"/>
    <lineage>
        <taxon>Eukaryota</taxon>
        <taxon>Fungi</taxon>
        <taxon>Dikarya</taxon>
        <taxon>Ascomycota</taxon>
        <taxon>Pezizomycotina</taxon>
        <taxon>Eurotiomycetes</taxon>
        <taxon>Eurotiomycetidae</taxon>
        <taxon>Eurotiales</taxon>
        <taxon>Aspergillaceae</taxon>
        <taxon>Aspergillus</taxon>
        <taxon>Aspergillus subgen. Circumdati</taxon>
    </lineage>
</organism>
<reference evidence="2" key="2">
    <citation type="submission" date="2012-06" db="EMBL/GenBank/DDBJ databases">
        <title>Comparative genomic analyses of Aspergillus oryzae 3.042 and A. oryzae RIB40 for soy-sauce fermentation.</title>
        <authorList>
            <person name="Zhao G."/>
            <person name="Hou L."/>
            <person name="Wang C."/>
            <person name="Cao X."/>
        </authorList>
    </citation>
    <scope>NUCLEOTIDE SEQUENCE [LARGE SCALE GENOMIC DNA]</scope>
    <source>
        <strain evidence="2">3.042</strain>
    </source>
</reference>
<dbReference type="EMBL" id="AKHY01000175">
    <property type="protein sequence ID" value="EIT75457.1"/>
    <property type="molecule type" value="Genomic_DNA"/>
</dbReference>
<evidence type="ECO:0008006" key="3">
    <source>
        <dbReference type="Google" id="ProtNLM"/>
    </source>
</evidence>
<comment type="caution">
    <text evidence="1">The sequence shown here is derived from an EMBL/GenBank/DDBJ whole genome shotgun (WGS) entry which is preliminary data.</text>
</comment>
<dbReference type="SUPFAM" id="SSF51197">
    <property type="entry name" value="Clavaminate synthase-like"/>
    <property type="match status" value="1"/>
</dbReference>
<proteinExistence type="predicted"/>
<sequence>MAPAAPFNPPSADLPGKPFVPEWVPPPVTKEKHNFAELKSIDLSLLDSEDPAVVDDLVQQVKVAIRDDGFLFLENYGVSLEQVSNASYEENSNSIDCPRRTKSAFFSTPIAESGLVTSIRMDLR</sequence>
<dbReference type="AlphaFoldDB" id="I7ZU44"/>